<evidence type="ECO:0008006" key="5">
    <source>
        <dbReference type="Google" id="ProtNLM"/>
    </source>
</evidence>
<dbReference type="PANTHER" id="PTHR43694">
    <property type="entry name" value="RIBONUCLEASE J"/>
    <property type="match status" value="1"/>
</dbReference>
<feature type="domain" description="Zn-dependent metallo-hydrolase RNA specificity" evidence="2">
    <location>
        <begin position="465"/>
        <end position="496"/>
    </location>
</feature>
<protein>
    <recommendedName>
        <fullName evidence="5">MBL fold metallo-hydrolase</fullName>
    </recommendedName>
</protein>
<dbReference type="HOGENOM" id="CLU_031965_0_0_2"/>
<dbReference type="RefSeq" id="WP_013718801.1">
    <property type="nucleotide sequence ID" value="NC_015416.1"/>
</dbReference>
<dbReference type="Gene3D" id="3.60.15.10">
    <property type="entry name" value="Ribonuclease Z/Hydroxyacylglutathione hydrolase-like"/>
    <property type="match status" value="2"/>
</dbReference>
<sequence>MVALTVYDGANGIGGNKLYLEEGGKGVLLDFGKNFGKYGAFYEEFLKNRDTRGIHDLIYLDLMPKLNIYRPDLIPSDLSISQYPSLNVAAVLLSHAHMDHCGNIGMLRKDIPIVASPETIVIMKGMQDTASTSLEGDTTYFSPRQPSDEMGLYLSSVATINYQGRDFCCTKKPSEELTNFLSRRPGQDGKRAKKLEPGTCSFYDNAAYPFEISAHPVDHSIFGATAYILQGDTTIAYTGDFRLHGRNGDATRDFVKKAKDASILITEGTRAGRNDSPDNGTTSEKSVCEVCRDKVGSASGLIIADFSARNFERLESFQNIAEKMGRELVVPAKDIYMLQALACIDNACKMDSLRVYSEIGNKSRKWEQEVVQPLFFDQYVNHETIRENPDNFILCFSFFDMKHLLDIKPNGGTYIYSACEAFSEEMEIDFVRLWHWLEHFKIDPVGFSVEKEDGGNYYPTFDKRFHASGHASREDLKWVIDQVDPDYLVPIHTESRDWFVKNFENVILVDEGIPYDF</sequence>
<dbReference type="GeneID" id="10460668"/>
<reference evidence="3 4" key="1">
    <citation type="journal article" date="2011" name="J. Bacteriol.">
        <title>Complete genome sequence of Methanosaeta concilii, a specialist in aceticlastic methanogenesis.</title>
        <authorList>
            <person name="Barber R.D."/>
            <person name="Zhang L."/>
            <person name="Harnack M."/>
            <person name="Olson M.V."/>
            <person name="Kaul R."/>
            <person name="Ingram-Smith C."/>
            <person name="Smith K.S."/>
        </authorList>
    </citation>
    <scope>NUCLEOTIDE SEQUENCE [LARGE SCALE GENOMIC DNA]</scope>
    <source>
        <strain evidence="4">ATCC 5969 / DSM 3671 / JCM 10134 / NBRC 103675 / OCM 69 / GP-6</strain>
    </source>
</reference>
<dbReference type="Proteomes" id="UP000007807">
    <property type="component" value="Chromosome"/>
</dbReference>
<dbReference type="KEGG" id="mcj:MCON_0998"/>
<dbReference type="Pfam" id="PF00753">
    <property type="entry name" value="Lactamase_B"/>
    <property type="match status" value="1"/>
</dbReference>
<gene>
    <name evidence="3" type="ordered locus">MCON_0998</name>
</gene>
<dbReference type="SUPFAM" id="SSF56281">
    <property type="entry name" value="Metallo-hydrolase/oxidoreductase"/>
    <property type="match status" value="1"/>
</dbReference>
<dbReference type="InterPro" id="IPR001279">
    <property type="entry name" value="Metallo-B-lactamas"/>
</dbReference>
<proteinExistence type="predicted"/>
<feature type="domain" description="Metallo-beta-lactamase" evidence="1">
    <location>
        <begin position="81"/>
        <end position="115"/>
    </location>
</feature>
<dbReference type="EMBL" id="CP002565">
    <property type="protein sequence ID" value="AEB67752.1"/>
    <property type="molecule type" value="Genomic_DNA"/>
</dbReference>
<evidence type="ECO:0000313" key="4">
    <source>
        <dbReference type="Proteomes" id="UP000007807"/>
    </source>
</evidence>
<dbReference type="InParanoid" id="F4BZ53"/>
<dbReference type="OrthoDB" id="40950at2157"/>
<keyword evidence="4" id="KW-1185">Reference proteome</keyword>
<dbReference type="InterPro" id="IPR011108">
    <property type="entry name" value="RMMBL"/>
</dbReference>
<dbReference type="PANTHER" id="PTHR43694:SF1">
    <property type="entry name" value="RIBONUCLEASE J"/>
    <property type="match status" value="1"/>
</dbReference>
<dbReference type="Pfam" id="PF07521">
    <property type="entry name" value="RMMBL"/>
    <property type="match status" value="1"/>
</dbReference>
<evidence type="ECO:0000259" key="2">
    <source>
        <dbReference type="Pfam" id="PF07521"/>
    </source>
</evidence>
<organism evidence="3 4">
    <name type="scientific">Methanothrix soehngenii (strain ATCC 5969 / DSM 3671 / JCM 10134 / NBRC 103675 / OCM 69 / GP-6)</name>
    <name type="common">Methanosaeta concilii</name>
    <dbReference type="NCBI Taxonomy" id="990316"/>
    <lineage>
        <taxon>Archaea</taxon>
        <taxon>Methanobacteriati</taxon>
        <taxon>Methanobacteriota</taxon>
        <taxon>Stenosarchaea group</taxon>
        <taxon>Methanomicrobia</taxon>
        <taxon>Methanotrichales</taxon>
        <taxon>Methanotrichaceae</taxon>
        <taxon>Methanothrix</taxon>
    </lineage>
</organism>
<dbReference type="AlphaFoldDB" id="F4BZ53"/>
<dbReference type="STRING" id="990316.MCON_0998"/>
<accession>F4BZ53</accession>
<name>F4BZ53_METSG</name>
<evidence type="ECO:0000313" key="3">
    <source>
        <dbReference type="EMBL" id="AEB67752.1"/>
    </source>
</evidence>
<evidence type="ECO:0000259" key="1">
    <source>
        <dbReference type="Pfam" id="PF00753"/>
    </source>
</evidence>
<dbReference type="InterPro" id="IPR036866">
    <property type="entry name" value="RibonucZ/Hydroxyglut_hydro"/>
</dbReference>